<gene>
    <name evidence="2" type="ORF">CSUB01_01377</name>
</gene>
<dbReference type="HOGENOM" id="CLU_1525052_0_0_1"/>
<keyword evidence="3" id="KW-1185">Reference proteome</keyword>
<evidence type="ECO:0000313" key="3">
    <source>
        <dbReference type="Proteomes" id="UP000027238"/>
    </source>
</evidence>
<feature type="region of interest" description="Disordered" evidence="1">
    <location>
        <begin position="24"/>
        <end position="65"/>
    </location>
</feature>
<evidence type="ECO:0000313" key="2">
    <source>
        <dbReference type="EMBL" id="KDN69849.1"/>
    </source>
</evidence>
<reference evidence="3" key="1">
    <citation type="journal article" date="2014" name="Genome Announc.">
        <title>Draft genome sequence of Colletotrichum sublineola, a destructive pathogen of cultivated sorghum.</title>
        <authorList>
            <person name="Baroncelli R."/>
            <person name="Sanz-Martin J.M."/>
            <person name="Rech G.E."/>
            <person name="Sukno S.A."/>
            <person name="Thon M.R."/>
        </authorList>
    </citation>
    <scope>NUCLEOTIDE SEQUENCE [LARGE SCALE GENOMIC DNA]</scope>
    <source>
        <strain evidence="3">TX430BB</strain>
    </source>
</reference>
<comment type="caution">
    <text evidence="2">The sequence shown here is derived from an EMBL/GenBank/DDBJ whole genome shotgun (WGS) entry which is preliminary data.</text>
</comment>
<feature type="compositionally biased region" description="Polar residues" evidence="1">
    <location>
        <begin position="35"/>
        <end position="45"/>
    </location>
</feature>
<proteinExistence type="predicted"/>
<dbReference type="Proteomes" id="UP000027238">
    <property type="component" value="Unassembled WGS sequence"/>
</dbReference>
<dbReference type="EMBL" id="JMSE01000444">
    <property type="protein sequence ID" value="KDN69849.1"/>
    <property type="molecule type" value="Genomic_DNA"/>
</dbReference>
<name>A0A066XQ88_COLSU</name>
<protein>
    <submittedName>
        <fullName evidence="2">Uncharacterized protein</fullName>
    </submittedName>
</protein>
<evidence type="ECO:0000256" key="1">
    <source>
        <dbReference type="SAM" id="MobiDB-lite"/>
    </source>
</evidence>
<dbReference type="AlphaFoldDB" id="A0A066XQ88"/>
<accession>A0A066XQ88</accession>
<organism evidence="2 3">
    <name type="scientific">Colletotrichum sublineola</name>
    <name type="common">Sorghum anthracnose fungus</name>
    <dbReference type="NCBI Taxonomy" id="1173701"/>
    <lineage>
        <taxon>Eukaryota</taxon>
        <taxon>Fungi</taxon>
        <taxon>Dikarya</taxon>
        <taxon>Ascomycota</taxon>
        <taxon>Pezizomycotina</taxon>
        <taxon>Sordariomycetes</taxon>
        <taxon>Hypocreomycetidae</taxon>
        <taxon>Glomerellales</taxon>
        <taxon>Glomerellaceae</taxon>
        <taxon>Colletotrichum</taxon>
        <taxon>Colletotrichum graminicola species complex</taxon>
    </lineage>
</organism>
<sequence>MSITADNCQPAIWKRAAAVVGSFPSRARRARRDGSNSPLPTQKSRITAAPYHRAMASPLPNDDERTDIRRMTTTLGVFPSKANQSTKCISRCAVNLHGRTLALRSMANLPAPSPLVGAIRDTSIRRRQRNFMFRGLAEQTSQEQVWPNRGWPLGVPRVLRAPPPVSRPPRPSHRST</sequence>